<accession>A0ABS5XGS1</accession>
<gene>
    <name evidence="2" type="ORF">J7302_12240</name>
</gene>
<dbReference type="CDD" id="cd09117">
    <property type="entry name" value="PLDc_Bfil_DEXD_like"/>
    <property type="match status" value="1"/>
</dbReference>
<dbReference type="Gene3D" id="3.30.870.10">
    <property type="entry name" value="Endonuclease Chain A"/>
    <property type="match status" value="1"/>
</dbReference>
<comment type="caution">
    <text evidence="2">The sequence shown here is derived from an EMBL/GenBank/DDBJ whole genome shotgun (WGS) entry which is preliminary data.</text>
</comment>
<evidence type="ECO:0000313" key="3">
    <source>
        <dbReference type="Proteomes" id="UP001519667"/>
    </source>
</evidence>
<reference evidence="2 3" key="1">
    <citation type="submission" date="2021-04" db="EMBL/GenBank/DDBJ databases">
        <title>Pseudomonas boanensis sp. nov., a bacterium isolated from river water used for household purposes in Boane District, Mozambique.</title>
        <authorList>
            <person name="Nicklasson M."/>
            <person name="Martin-Rodriguez A.J."/>
            <person name="Thorell K."/>
            <person name="Neves L."/>
            <person name="Mussagy A."/>
            <person name="Rydberg H.A."/>
            <person name="Hernroth B."/>
            <person name="Svensson-Stadler L."/>
            <person name="Sjoling A."/>
        </authorList>
    </citation>
    <scope>NUCLEOTIDE SEQUENCE [LARGE SCALE GENOMIC DNA]</scope>
    <source>
        <strain evidence="2 3">DB1</strain>
    </source>
</reference>
<dbReference type="InterPro" id="IPR025202">
    <property type="entry name" value="PLD-like_dom"/>
</dbReference>
<keyword evidence="3" id="KW-1185">Reference proteome</keyword>
<proteinExistence type="predicted"/>
<sequence length="316" mass="35919">MEILDHQDNLEGYLSELVDKRITIVSAFASGTEPLLGALRENGNQLDIVVGSINSFTSPDFIDFCVNEADEGLSLSVDFRYQGSVNWKLYLIEPDVVIVGSANLTQVGLSLVRDTCVVIQDADLYQAYMDKVQALKATDGVMACSHSQAFEDALEEYRVNHRRMQAGLARTSEYLDSESWLGDDSNQSIPLFIWYSDHSEASEDEARKYLKSSSDGVAWDDVREFFTYECAEGALPYEEGDVVLTARCNGSHIGFYTFDRILYRDGVYYIYAYRKKRYTMPFKLEGAKDRLKEAIPSWYEESRTELNRADIARFIN</sequence>
<name>A0ABS5XGS1_9GAMM</name>
<evidence type="ECO:0000313" key="2">
    <source>
        <dbReference type="EMBL" id="MBT8766884.1"/>
    </source>
</evidence>
<dbReference type="Pfam" id="PF13091">
    <property type="entry name" value="PLDc_2"/>
    <property type="match status" value="1"/>
</dbReference>
<evidence type="ECO:0000259" key="1">
    <source>
        <dbReference type="Pfam" id="PF13091"/>
    </source>
</evidence>
<organism evidence="2 3">
    <name type="scientific">Metapseudomonas boanensis</name>
    <dbReference type="NCBI Taxonomy" id="2822138"/>
    <lineage>
        <taxon>Bacteria</taxon>
        <taxon>Pseudomonadati</taxon>
        <taxon>Pseudomonadota</taxon>
        <taxon>Gammaproteobacteria</taxon>
        <taxon>Pseudomonadales</taxon>
        <taxon>Pseudomonadaceae</taxon>
        <taxon>Metapseudomonas</taxon>
    </lineage>
</organism>
<dbReference type="Proteomes" id="UP001519667">
    <property type="component" value="Unassembled WGS sequence"/>
</dbReference>
<dbReference type="EMBL" id="JAGTIS010000005">
    <property type="protein sequence ID" value="MBT8766884.1"/>
    <property type="molecule type" value="Genomic_DNA"/>
</dbReference>
<protein>
    <submittedName>
        <fullName evidence="2">Phospholipase D family protein</fullName>
    </submittedName>
</protein>
<dbReference type="RefSeq" id="WP_215374522.1">
    <property type="nucleotide sequence ID" value="NZ_CP113889.1"/>
</dbReference>
<dbReference type="SUPFAM" id="SSF56024">
    <property type="entry name" value="Phospholipase D/nuclease"/>
    <property type="match status" value="1"/>
</dbReference>
<feature type="domain" description="Phospholipase D-like" evidence="1">
    <location>
        <begin position="69"/>
        <end position="133"/>
    </location>
</feature>